<evidence type="ECO:0000259" key="3">
    <source>
        <dbReference type="PROSITE" id="PS50887"/>
    </source>
</evidence>
<gene>
    <name evidence="5" type="ORF">CLIT_10c01560</name>
</gene>
<evidence type="ECO:0000313" key="5">
    <source>
        <dbReference type="EMBL" id="KDR95429.1"/>
    </source>
</evidence>
<dbReference type="PROSITE" id="PS51832">
    <property type="entry name" value="HD_GYP"/>
    <property type="match status" value="1"/>
</dbReference>
<dbReference type="InterPro" id="IPR037522">
    <property type="entry name" value="HD_GYP_dom"/>
</dbReference>
<dbReference type="SUPFAM" id="SSF55073">
    <property type="entry name" value="Nucleotide cyclase"/>
    <property type="match status" value="1"/>
</dbReference>
<dbReference type="Proteomes" id="UP000027946">
    <property type="component" value="Unassembled WGS sequence"/>
</dbReference>
<dbReference type="Gene3D" id="6.10.340.10">
    <property type="match status" value="1"/>
</dbReference>
<feature type="domain" description="GGDEF" evidence="3">
    <location>
        <begin position="398"/>
        <end position="532"/>
    </location>
</feature>
<name>A0A069REC8_PEPLI</name>
<evidence type="ECO:0000259" key="2">
    <source>
        <dbReference type="PROSITE" id="PS50885"/>
    </source>
</evidence>
<dbReference type="NCBIfam" id="TIGR00254">
    <property type="entry name" value="GGDEF"/>
    <property type="match status" value="1"/>
</dbReference>
<dbReference type="GO" id="GO:0007165">
    <property type="term" value="P:signal transduction"/>
    <property type="evidence" value="ECO:0007669"/>
    <property type="project" value="InterPro"/>
</dbReference>
<keyword evidence="6" id="KW-1185">Reference proteome</keyword>
<dbReference type="Gene3D" id="3.30.70.270">
    <property type="match status" value="1"/>
</dbReference>
<evidence type="ECO:0000313" key="6">
    <source>
        <dbReference type="Proteomes" id="UP000027946"/>
    </source>
</evidence>
<keyword evidence="1" id="KW-0472">Membrane</keyword>
<dbReference type="InterPro" id="IPR000160">
    <property type="entry name" value="GGDEF_dom"/>
</dbReference>
<dbReference type="CDD" id="cd01949">
    <property type="entry name" value="GGDEF"/>
    <property type="match status" value="1"/>
</dbReference>
<dbReference type="InterPro" id="IPR003660">
    <property type="entry name" value="HAMP_dom"/>
</dbReference>
<dbReference type="eggNOG" id="COG3437">
    <property type="taxonomic scope" value="Bacteria"/>
</dbReference>
<dbReference type="PROSITE" id="PS50887">
    <property type="entry name" value="GGDEF"/>
    <property type="match status" value="1"/>
</dbReference>
<dbReference type="Pfam" id="PF05228">
    <property type="entry name" value="CHASE4"/>
    <property type="match status" value="1"/>
</dbReference>
<dbReference type="GO" id="GO:0016787">
    <property type="term" value="F:hydrolase activity"/>
    <property type="evidence" value="ECO:0007669"/>
    <property type="project" value="UniProtKB-KW"/>
</dbReference>
<proteinExistence type="predicted"/>
<dbReference type="AlphaFoldDB" id="A0A069REC8"/>
<feature type="transmembrane region" description="Helical" evidence="1">
    <location>
        <begin position="20"/>
        <end position="43"/>
    </location>
</feature>
<dbReference type="EMBL" id="JJMM01000010">
    <property type="protein sequence ID" value="KDR95429.1"/>
    <property type="molecule type" value="Genomic_DNA"/>
</dbReference>
<dbReference type="CDD" id="cd00077">
    <property type="entry name" value="HDc"/>
    <property type="match status" value="1"/>
</dbReference>
<dbReference type="SUPFAM" id="SSF109604">
    <property type="entry name" value="HD-domain/PDEase-like"/>
    <property type="match status" value="1"/>
</dbReference>
<reference evidence="5 6" key="1">
    <citation type="submission" date="2014-03" db="EMBL/GenBank/DDBJ databases">
        <title>Genome sequence of Clostridium litorale W6, DSM 5388.</title>
        <authorList>
            <person name="Poehlein A."/>
            <person name="Jagirdar A."/>
            <person name="Khonsari B."/>
            <person name="Chibani C.M."/>
            <person name="Gutierrez Gutierrez D.A."/>
            <person name="Davydova E."/>
            <person name="Alghaithi H.S."/>
            <person name="Nair K.P."/>
            <person name="Dhamotharan K."/>
            <person name="Chandran L."/>
            <person name="G W."/>
            <person name="Daniel R."/>
        </authorList>
    </citation>
    <scope>NUCLEOTIDE SEQUENCE [LARGE SCALE GENOMIC DNA]</scope>
    <source>
        <strain evidence="5 6">W6</strain>
    </source>
</reference>
<protein>
    <submittedName>
        <fullName evidence="5">Diguanylate cyclase and metal dependent phosphohydrolase</fullName>
    </submittedName>
</protein>
<dbReference type="PROSITE" id="PS50885">
    <property type="entry name" value="HAMP"/>
    <property type="match status" value="1"/>
</dbReference>
<dbReference type="PANTHER" id="PTHR43155">
    <property type="entry name" value="CYCLIC DI-GMP PHOSPHODIESTERASE PA4108-RELATED"/>
    <property type="match status" value="1"/>
</dbReference>
<dbReference type="OrthoDB" id="9804747at2"/>
<dbReference type="CDD" id="cd06225">
    <property type="entry name" value="HAMP"/>
    <property type="match status" value="1"/>
</dbReference>
<sequence>MKIYNKLTGASLQKKFRMFVSTIILILVSFQLVLNNFAISGFFSAVEKRNIEKSVDNTVKVWNVEAERLTSIARDYGIWSEAYEKLSSDVDENAFFKENFMRWIPFNYGVDIVSIIRKDGKVIKHHGVDLGLAQDIMSLDYTKKILASNADGKGYLELSGYTCYNSTLYIISIVPVLMSDYSGEPAGVLVIADRIDDEMLQSLKERFGIDIFFTYNGKIVAAPPGIRALLDEQSWEEEMQVALITDDKGESYAFKNTDIYGIGGKRIGSFGIVESISMLEKIESITGKSAIGALIFALFLVLAVSSEFKREVIMPVKRLEEQVTIMNSRNTLVKLKESGPVEIVRLTAAFNGMVEKIARSNEENKALMTMSKKDELTGLYNHRYFHETFEEKVDSGIKSMSIILADVDKFKNINSAYGYGVGDLLLEEIAKYIKRSVPKGSEVFRYGGEEFVVMLMGKNAENARPIAERLRIGMGKSFNIQRYSDHMPVTMSMGIASYPADSMNSHGLVRKGEIAMHYAKSLGRNIVSVYNGEIEAILFKGRREQAQKDVFIDSVIAITKAVDAKDEYTGMHSDNVAMYSLLIAEKIDFSEDQIYRLRIGALLHDCGKIGIPDVIINKPSKLNEIETEYIRKHPMLGYNIVKGMVQDDDILSCVRYHHERWDGRGYPDGLKGEEIPLYARIVCIADSFHAMVSDRSYRKGLGVSKALHEIEDNASIQFDPYLARVFVEAMRQQNKNKGI</sequence>
<dbReference type="RefSeq" id="WP_052636026.1">
    <property type="nucleotide sequence ID" value="NZ_FSRH01000010.1"/>
</dbReference>
<organism evidence="5 6">
    <name type="scientific">Peptoclostridium litorale DSM 5388</name>
    <dbReference type="NCBI Taxonomy" id="1121324"/>
    <lineage>
        <taxon>Bacteria</taxon>
        <taxon>Bacillati</taxon>
        <taxon>Bacillota</taxon>
        <taxon>Clostridia</taxon>
        <taxon>Peptostreptococcales</taxon>
        <taxon>Peptoclostridiaceae</taxon>
        <taxon>Peptoclostridium</taxon>
    </lineage>
</organism>
<dbReference type="STRING" id="1121324.CLIT_10c01560"/>
<dbReference type="Gene3D" id="1.10.3210.10">
    <property type="entry name" value="Hypothetical protein af1432"/>
    <property type="match status" value="1"/>
</dbReference>
<evidence type="ECO:0000259" key="4">
    <source>
        <dbReference type="PROSITE" id="PS51832"/>
    </source>
</evidence>
<keyword evidence="1" id="KW-0812">Transmembrane</keyword>
<keyword evidence="5" id="KW-0378">Hydrolase</keyword>
<dbReference type="InterPro" id="IPR029787">
    <property type="entry name" value="Nucleotide_cyclase"/>
</dbReference>
<feature type="domain" description="HAMP" evidence="2">
    <location>
        <begin position="310"/>
        <end position="362"/>
    </location>
</feature>
<dbReference type="InterPro" id="IPR043128">
    <property type="entry name" value="Rev_trsase/Diguanyl_cyclase"/>
</dbReference>
<dbReference type="Pfam" id="PF00990">
    <property type="entry name" value="GGDEF"/>
    <property type="match status" value="1"/>
</dbReference>
<dbReference type="GO" id="GO:0016020">
    <property type="term" value="C:membrane"/>
    <property type="evidence" value="ECO:0007669"/>
    <property type="project" value="InterPro"/>
</dbReference>
<evidence type="ECO:0000256" key="1">
    <source>
        <dbReference type="SAM" id="Phobius"/>
    </source>
</evidence>
<dbReference type="InterPro" id="IPR003607">
    <property type="entry name" value="HD/PDEase_dom"/>
</dbReference>
<dbReference type="SMART" id="SM00471">
    <property type="entry name" value="HDc"/>
    <property type="match status" value="1"/>
</dbReference>
<feature type="domain" description="HD-GYP" evidence="4">
    <location>
        <begin position="547"/>
        <end position="739"/>
    </location>
</feature>
<dbReference type="PANTHER" id="PTHR43155:SF2">
    <property type="entry name" value="CYCLIC DI-GMP PHOSPHODIESTERASE PA4108"/>
    <property type="match status" value="1"/>
</dbReference>
<accession>A0A069REC8</accession>
<comment type="caution">
    <text evidence="5">The sequence shown here is derived from an EMBL/GenBank/DDBJ whole genome shotgun (WGS) entry which is preliminary data.</text>
</comment>
<dbReference type="SMART" id="SM00267">
    <property type="entry name" value="GGDEF"/>
    <property type="match status" value="1"/>
</dbReference>
<dbReference type="InterPro" id="IPR007892">
    <property type="entry name" value="CHASE4"/>
</dbReference>
<dbReference type="Pfam" id="PF13487">
    <property type="entry name" value="HD_5"/>
    <property type="match status" value="1"/>
</dbReference>
<keyword evidence="1" id="KW-1133">Transmembrane helix</keyword>